<reference evidence="2" key="1">
    <citation type="submission" date="2022-07" db="EMBL/GenBank/DDBJ databases">
        <title>Prevotella copri.</title>
        <authorList>
            <person name="Yang C."/>
        </authorList>
    </citation>
    <scope>NUCLEOTIDE SEQUENCE</scope>
    <source>
        <strain evidence="2">HF1476</strain>
    </source>
</reference>
<dbReference type="AlphaFoldDB" id="A0AAW5IWD9"/>
<dbReference type="SUPFAM" id="SSF53756">
    <property type="entry name" value="UDP-Glycosyltransferase/glycogen phosphorylase"/>
    <property type="match status" value="1"/>
</dbReference>
<evidence type="ECO:0000313" key="2">
    <source>
        <dbReference type="EMBL" id="MCP9600183.1"/>
    </source>
</evidence>
<protein>
    <submittedName>
        <fullName evidence="2">Glycosyltransferase</fullName>
    </submittedName>
</protein>
<dbReference type="InterPro" id="IPR050194">
    <property type="entry name" value="Glycosyltransferase_grp1"/>
</dbReference>
<name>A0AAW5IWD9_9BACT</name>
<dbReference type="GO" id="GO:0016757">
    <property type="term" value="F:glycosyltransferase activity"/>
    <property type="evidence" value="ECO:0007669"/>
    <property type="project" value="InterPro"/>
</dbReference>
<sequence length="407" mass="46398">MNRLKNIIIINDWACRDGGAAAVALNTAVELSKKFNVSLFCAVGPIDNNVKKSKVHVHFLNKQDILHDTNRLRAIINGLWHKKSAVELERLLENFSNEDTIVHVHTWTKALSSSIFRSIAKSNLHLVITLHDYFCFCPNGGFYNYQKSEICNKKPLSLSCICTNCDVRSYPQKIWRLLRQKIQNHEIWNNQNLHFISISNFTDKICVPLIPSNAKVYKLYDPVELSLHKRVVIENNTNYICMARLSPEKGVNLFCKAITDLGFNGIVMGDGEQLDDLKKKYPKINFVGWVNSCDKEKYFSQSKAFVFPSLWYETFGLTVAEAKSYGIPCIVPNNCAASEQVADGKTGYIFKTGDLDSLKAAIMKYEQTNLKQMQENLLNSFHPEDLSMETHLKKLIAIYNDILSNEK</sequence>
<gene>
    <name evidence="2" type="ORF">NNC55_09480</name>
</gene>
<dbReference type="RefSeq" id="WP_254974296.1">
    <property type="nucleotide sequence ID" value="NZ_JANDWK010000021.1"/>
</dbReference>
<dbReference type="EMBL" id="JANDWN010000023">
    <property type="protein sequence ID" value="MCP9600183.1"/>
    <property type="molecule type" value="Genomic_DNA"/>
</dbReference>
<proteinExistence type="predicted"/>
<dbReference type="PANTHER" id="PTHR45947:SF3">
    <property type="entry name" value="SULFOQUINOVOSYL TRANSFERASE SQD2"/>
    <property type="match status" value="1"/>
</dbReference>
<organism evidence="2 3">
    <name type="scientific">Segatella copri</name>
    <dbReference type="NCBI Taxonomy" id="165179"/>
    <lineage>
        <taxon>Bacteria</taxon>
        <taxon>Pseudomonadati</taxon>
        <taxon>Bacteroidota</taxon>
        <taxon>Bacteroidia</taxon>
        <taxon>Bacteroidales</taxon>
        <taxon>Prevotellaceae</taxon>
        <taxon>Segatella</taxon>
    </lineage>
</organism>
<dbReference type="PANTHER" id="PTHR45947">
    <property type="entry name" value="SULFOQUINOVOSYL TRANSFERASE SQD2"/>
    <property type="match status" value="1"/>
</dbReference>
<comment type="caution">
    <text evidence="2">The sequence shown here is derived from an EMBL/GenBank/DDBJ whole genome shotgun (WGS) entry which is preliminary data.</text>
</comment>
<evidence type="ECO:0000313" key="3">
    <source>
        <dbReference type="Proteomes" id="UP001204486"/>
    </source>
</evidence>
<feature type="domain" description="Glycosyl transferase family 1" evidence="1">
    <location>
        <begin position="234"/>
        <end position="369"/>
    </location>
</feature>
<evidence type="ECO:0000259" key="1">
    <source>
        <dbReference type="Pfam" id="PF00534"/>
    </source>
</evidence>
<accession>A0AAW5IWD9</accession>
<dbReference type="Proteomes" id="UP001204486">
    <property type="component" value="Unassembled WGS sequence"/>
</dbReference>
<dbReference type="Pfam" id="PF00534">
    <property type="entry name" value="Glycos_transf_1"/>
    <property type="match status" value="1"/>
</dbReference>
<dbReference type="Gene3D" id="3.40.50.2000">
    <property type="entry name" value="Glycogen Phosphorylase B"/>
    <property type="match status" value="2"/>
</dbReference>
<dbReference type="InterPro" id="IPR001296">
    <property type="entry name" value="Glyco_trans_1"/>
</dbReference>